<dbReference type="Gene3D" id="3.30.565.10">
    <property type="entry name" value="Histidine kinase-like ATPase, C-terminal domain"/>
    <property type="match status" value="1"/>
</dbReference>
<dbReference type="PANTHER" id="PTHR41523:SF8">
    <property type="entry name" value="ETHYLENE RESPONSE SENSOR PROTEIN"/>
    <property type="match status" value="1"/>
</dbReference>
<dbReference type="InterPro" id="IPR003594">
    <property type="entry name" value="HATPase_dom"/>
</dbReference>
<dbReference type="Proteomes" id="UP000182944">
    <property type="component" value="Unassembled WGS sequence"/>
</dbReference>
<sequence>MTLARPYLDQLFEVIDDGYCLCEMLRGPDGAPLDYRFLETNPLFETMTGLVGAEGRTAREMVPGLEQEWFERYDQVARGTSIRFQSRSEVMGRDFDVFATPVKPDGCFALVFRDVTERLRIEREREEARQKAENLLAELNHRVMNTLAMITSIVRMEARRLDEPAGQRALAGIVTRLAAVTALYRALNRAADVSEVAAERYLPEVVNSVAHLVADATQIEVRCDIAAECLPTARAAPLGLLLNEVMTNALKYAFPAGRRGTIRVVLRRVDPERVELSVTDDGIGTAATHDPAREPGIGTGLIEAFVQQIDGRLGVESSDRGTRVAIVFPLREREREPSGDDA</sequence>
<dbReference type="Pfam" id="PF02518">
    <property type="entry name" value="HATPase_c"/>
    <property type="match status" value="1"/>
</dbReference>
<keyword evidence="3" id="KW-0597">Phosphoprotein</keyword>
<dbReference type="InterPro" id="IPR011495">
    <property type="entry name" value="Sig_transdc_His_kin_sub2_dim/P"/>
</dbReference>
<dbReference type="GO" id="GO:0004673">
    <property type="term" value="F:protein histidine kinase activity"/>
    <property type="evidence" value="ECO:0007669"/>
    <property type="project" value="UniProtKB-EC"/>
</dbReference>
<comment type="catalytic activity">
    <reaction evidence="1">
        <text>ATP + protein L-histidine = ADP + protein N-phospho-L-histidine.</text>
        <dbReference type="EC" id="2.7.13.3"/>
    </reaction>
</comment>
<dbReference type="SUPFAM" id="SSF55874">
    <property type="entry name" value="ATPase domain of HSP90 chaperone/DNA topoisomerase II/histidine kinase"/>
    <property type="match status" value="1"/>
</dbReference>
<dbReference type="PROSITE" id="PS50109">
    <property type="entry name" value="HIS_KIN"/>
    <property type="match status" value="1"/>
</dbReference>
<dbReference type="RefSeq" id="WP_052176554.1">
    <property type="nucleotide sequence ID" value="NZ_FNNA01000001.1"/>
</dbReference>
<dbReference type="EMBL" id="FNNA01000001">
    <property type="protein sequence ID" value="SDW37972.1"/>
    <property type="molecule type" value="Genomic_DNA"/>
</dbReference>
<keyword evidence="10" id="KW-1185">Reference proteome</keyword>
<keyword evidence="6 9" id="KW-0418">Kinase</keyword>
<keyword evidence="5" id="KW-0547">Nucleotide-binding</keyword>
<evidence type="ECO:0000256" key="1">
    <source>
        <dbReference type="ARBA" id="ARBA00000085"/>
    </source>
</evidence>
<keyword evidence="7" id="KW-0067">ATP-binding</keyword>
<reference evidence="10" key="1">
    <citation type="submission" date="2016-10" db="EMBL/GenBank/DDBJ databases">
        <authorList>
            <person name="Varghese N."/>
            <person name="Submissions S."/>
        </authorList>
    </citation>
    <scope>NUCLEOTIDE SEQUENCE [LARGE SCALE GENOMIC DNA]</scope>
    <source>
        <strain evidence="10">DSM 29303</strain>
    </source>
</reference>
<name>A0A1H2T2B4_9RHOB</name>
<dbReference type="Pfam" id="PF07568">
    <property type="entry name" value="HisKA_2"/>
    <property type="match status" value="1"/>
</dbReference>
<organism evidence="9 10">
    <name type="scientific">Paracoccus sanguinis</name>
    <dbReference type="NCBI Taxonomy" id="1545044"/>
    <lineage>
        <taxon>Bacteria</taxon>
        <taxon>Pseudomonadati</taxon>
        <taxon>Pseudomonadota</taxon>
        <taxon>Alphaproteobacteria</taxon>
        <taxon>Rhodobacterales</taxon>
        <taxon>Paracoccaceae</taxon>
        <taxon>Paracoccus</taxon>
    </lineage>
</organism>
<dbReference type="STRING" id="1545044.SAMN05444276_101819"/>
<dbReference type="SUPFAM" id="SSF55785">
    <property type="entry name" value="PYP-like sensor domain (PAS domain)"/>
    <property type="match status" value="1"/>
</dbReference>
<feature type="domain" description="Histidine kinase" evidence="8">
    <location>
        <begin position="138"/>
        <end position="332"/>
    </location>
</feature>
<dbReference type="SMART" id="SM00387">
    <property type="entry name" value="HATPase_c"/>
    <property type="match status" value="1"/>
</dbReference>
<dbReference type="AlphaFoldDB" id="A0A1H2T2B4"/>
<evidence type="ECO:0000256" key="5">
    <source>
        <dbReference type="ARBA" id="ARBA00022741"/>
    </source>
</evidence>
<dbReference type="InterPro" id="IPR036890">
    <property type="entry name" value="HATPase_C_sf"/>
</dbReference>
<evidence type="ECO:0000256" key="2">
    <source>
        <dbReference type="ARBA" id="ARBA00012438"/>
    </source>
</evidence>
<proteinExistence type="predicted"/>
<dbReference type="InterPro" id="IPR035965">
    <property type="entry name" value="PAS-like_dom_sf"/>
</dbReference>
<evidence type="ECO:0000313" key="9">
    <source>
        <dbReference type="EMBL" id="SDW37972.1"/>
    </source>
</evidence>
<evidence type="ECO:0000256" key="6">
    <source>
        <dbReference type="ARBA" id="ARBA00022777"/>
    </source>
</evidence>
<dbReference type="OrthoDB" id="9816309at2"/>
<dbReference type="EC" id="2.7.13.3" evidence="2"/>
<dbReference type="GO" id="GO:0005524">
    <property type="term" value="F:ATP binding"/>
    <property type="evidence" value="ECO:0007669"/>
    <property type="project" value="UniProtKB-KW"/>
</dbReference>
<keyword evidence="4" id="KW-0808">Transferase</keyword>
<dbReference type="InterPro" id="IPR005467">
    <property type="entry name" value="His_kinase_dom"/>
</dbReference>
<evidence type="ECO:0000256" key="7">
    <source>
        <dbReference type="ARBA" id="ARBA00022840"/>
    </source>
</evidence>
<dbReference type="PANTHER" id="PTHR41523">
    <property type="entry name" value="TWO-COMPONENT SYSTEM SENSOR PROTEIN"/>
    <property type="match status" value="1"/>
</dbReference>
<evidence type="ECO:0000259" key="8">
    <source>
        <dbReference type="PROSITE" id="PS50109"/>
    </source>
</evidence>
<dbReference type="Gene3D" id="3.30.450.20">
    <property type="entry name" value="PAS domain"/>
    <property type="match status" value="1"/>
</dbReference>
<protein>
    <recommendedName>
        <fullName evidence="2">histidine kinase</fullName>
        <ecNumber evidence="2">2.7.13.3</ecNumber>
    </recommendedName>
</protein>
<evidence type="ECO:0000256" key="3">
    <source>
        <dbReference type="ARBA" id="ARBA00022553"/>
    </source>
</evidence>
<evidence type="ECO:0000256" key="4">
    <source>
        <dbReference type="ARBA" id="ARBA00022679"/>
    </source>
</evidence>
<accession>A0A1H2T2B4</accession>
<evidence type="ECO:0000313" key="10">
    <source>
        <dbReference type="Proteomes" id="UP000182944"/>
    </source>
</evidence>
<gene>
    <name evidence="9" type="ORF">SAMN05444276_101819</name>
</gene>